<dbReference type="InterPro" id="IPR014721">
    <property type="entry name" value="Ribsml_uS5_D2-typ_fold_subgr"/>
</dbReference>
<keyword evidence="5 9" id="KW-0547">Nucleotide-binding</keyword>
<protein>
    <recommendedName>
        <fullName evidence="3 9">4-diphosphocytidyl-2-C-methyl-D-erythritol kinase</fullName>
        <shortName evidence="9">CMK</shortName>
        <ecNumber evidence="2 9">2.7.1.148</ecNumber>
    </recommendedName>
    <alternativeName>
        <fullName evidence="8 9">4-(cytidine-5'-diphospho)-2-C-methyl-D-erythritol kinase</fullName>
    </alternativeName>
</protein>
<keyword evidence="7 9" id="KW-0067">ATP-binding</keyword>
<comment type="function">
    <text evidence="9">Catalyzes the phosphorylation of the position 2 hydroxy group of 4-diphosphocytidyl-2C-methyl-D-erythritol.</text>
</comment>
<feature type="active site" evidence="9">
    <location>
        <position position="11"/>
    </location>
</feature>
<evidence type="ECO:0000256" key="4">
    <source>
        <dbReference type="ARBA" id="ARBA00022679"/>
    </source>
</evidence>
<feature type="domain" description="GHMP kinase N-terminal" evidence="10">
    <location>
        <begin position="67"/>
        <end position="146"/>
    </location>
</feature>
<dbReference type="InterPro" id="IPR006204">
    <property type="entry name" value="GHMP_kinase_N_dom"/>
</dbReference>
<dbReference type="SUPFAM" id="SSF55060">
    <property type="entry name" value="GHMP Kinase, C-terminal domain"/>
    <property type="match status" value="1"/>
</dbReference>
<evidence type="ECO:0000259" key="11">
    <source>
        <dbReference type="Pfam" id="PF08544"/>
    </source>
</evidence>
<dbReference type="AlphaFoldDB" id="R8W3L9"/>
<proteinExistence type="inferred from homology"/>
<dbReference type="GO" id="GO:0016114">
    <property type="term" value="P:terpenoid biosynthetic process"/>
    <property type="evidence" value="ECO:0007669"/>
    <property type="project" value="UniProtKB-UniRule"/>
</dbReference>
<feature type="domain" description="GHMP kinase C-terminal" evidence="11">
    <location>
        <begin position="203"/>
        <end position="277"/>
    </location>
</feature>
<dbReference type="RefSeq" id="WP_016146408.1">
    <property type="nucleotide sequence ID" value="NZ_KB976103.1"/>
</dbReference>
<evidence type="ECO:0000256" key="1">
    <source>
        <dbReference type="ARBA" id="ARBA00009684"/>
    </source>
</evidence>
<dbReference type="Pfam" id="PF08544">
    <property type="entry name" value="GHMP_kinases_C"/>
    <property type="match status" value="1"/>
</dbReference>
<dbReference type="UniPathway" id="UPA00056">
    <property type="reaction ID" value="UER00094"/>
</dbReference>
<organism evidence="12 13">
    <name type="scientific">Butyricicoccus pullicaecorum 1.2</name>
    <dbReference type="NCBI Taxonomy" id="1203606"/>
    <lineage>
        <taxon>Bacteria</taxon>
        <taxon>Bacillati</taxon>
        <taxon>Bacillota</taxon>
        <taxon>Clostridia</taxon>
        <taxon>Eubacteriales</taxon>
        <taxon>Butyricicoccaceae</taxon>
        <taxon>Butyricicoccus</taxon>
    </lineage>
</organism>
<keyword evidence="6 9" id="KW-0418">Kinase</keyword>
<dbReference type="Pfam" id="PF00288">
    <property type="entry name" value="GHMP_kinases_N"/>
    <property type="match status" value="1"/>
</dbReference>
<dbReference type="Gene3D" id="3.30.230.10">
    <property type="match status" value="1"/>
</dbReference>
<dbReference type="Gene3D" id="3.30.70.890">
    <property type="entry name" value="GHMP kinase, C-terminal domain"/>
    <property type="match status" value="1"/>
</dbReference>
<dbReference type="InterPro" id="IPR036554">
    <property type="entry name" value="GHMP_kinase_C_sf"/>
</dbReference>
<comment type="caution">
    <text evidence="12">The sequence shown here is derived from an EMBL/GenBank/DDBJ whole genome shotgun (WGS) entry which is preliminary data.</text>
</comment>
<dbReference type="OrthoDB" id="9809438at2"/>
<reference evidence="12 13" key="1">
    <citation type="submission" date="2013-01" db="EMBL/GenBank/DDBJ databases">
        <title>The Genome Sequence of Butyricicoccus pullicaecorum 1.2.</title>
        <authorList>
            <consortium name="The Broad Institute Genome Sequencing Platform"/>
            <person name="Earl A."/>
            <person name="Ward D."/>
            <person name="Feldgarden M."/>
            <person name="Gevers D."/>
            <person name="Van Immerseel F."/>
            <person name="Eeckhaut V."/>
            <person name="Walker B."/>
            <person name="Young S.K."/>
            <person name="Zeng Q."/>
            <person name="Gargeya S."/>
            <person name="Fitzgerald M."/>
            <person name="Haas B."/>
            <person name="Abouelleil A."/>
            <person name="Alvarado L."/>
            <person name="Arachchi H.M."/>
            <person name="Berlin A.M."/>
            <person name="Chapman S.B."/>
            <person name="Dewar J."/>
            <person name="Goldberg J."/>
            <person name="Griggs A."/>
            <person name="Gujja S."/>
            <person name="Hansen M."/>
            <person name="Howarth C."/>
            <person name="Imamovic A."/>
            <person name="Larimer J."/>
            <person name="McCowan C."/>
            <person name="Murphy C."/>
            <person name="Neiman D."/>
            <person name="Pearson M."/>
            <person name="Priest M."/>
            <person name="Roberts A."/>
            <person name="Saif S."/>
            <person name="Shea T."/>
            <person name="Sisk P."/>
            <person name="Sykes S."/>
            <person name="Wortman J."/>
            <person name="Nusbaum C."/>
            <person name="Birren B."/>
        </authorList>
    </citation>
    <scope>NUCLEOTIDE SEQUENCE [LARGE SCALE GENOMIC DNA]</scope>
    <source>
        <strain evidence="12 13">1.2</strain>
    </source>
</reference>
<evidence type="ECO:0000313" key="12">
    <source>
        <dbReference type="EMBL" id="EOQ39505.1"/>
    </source>
</evidence>
<sequence>MNSIKLDAHAKINLTLDVTGKLDNGYHTVRMVMQSVGLHDNVTVEKTDDGQITLTCDRPYVPTDGRNLAVRAANAFFAHTGLVCPGLRIDICKRIPVAAGLAGGSTDAAAVLRALDTLFETNLGLDTLCEIGLTLGADVPYCLRGGTMLAEGIGEVLSPLPAAPHCLVVLCKPAFAVSTAAVYAQIDDHMPDVRPDTAGMCQALAQGDYNGVCHRLYNVMEAVTAVRHAEIGQIKDILLSCGADGAAMSGSGPTTFGLFHDPNKAQMAFNRLKAIFPDTHLTEIL</sequence>
<comment type="pathway">
    <text evidence="9">Isoprenoid biosynthesis; isopentenyl diphosphate biosynthesis via DXP pathway; isopentenyl diphosphate from 1-deoxy-D-xylulose 5-phosphate: step 3/6.</text>
</comment>
<dbReference type="eggNOG" id="COG1947">
    <property type="taxonomic scope" value="Bacteria"/>
</dbReference>
<dbReference type="InterPro" id="IPR004424">
    <property type="entry name" value="IspE"/>
</dbReference>
<dbReference type="PATRIC" id="fig|1203606.4.peg.182"/>
<dbReference type="EMBL" id="AQOB01000002">
    <property type="protein sequence ID" value="EOQ39505.1"/>
    <property type="molecule type" value="Genomic_DNA"/>
</dbReference>
<evidence type="ECO:0000256" key="7">
    <source>
        <dbReference type="ARBA" id="ARBA00022840"/>
    </source>
</evidence>
<keyword evidence="9" id="KW-0414">Isoprene biosynthesis</keyword>
<evidence type="ECO:0000259" key="10">
    <source>
        <dbReference type="Pfam" id="PF00288"/>
    </source>
</evidence>
<evidence type="ECO:0000256" key="9">
    <source>
        <dbReference type="HAMAP-Rule" id="MF_00061"/>
    </source>
</evidence>
<dbReference type="HOGENOM" id="CLU_053057_1_1_9"/>
<comment type="similarity">
    <text evidence="1 9">Belongs to the GHMP kinase family. IspE subfamily.</text>
</comment>
<dbReference type="EC" id="2.7.1.148" evidence="2 9"/>
<keyword evidence="13" id="KW-1185">Reference proteome</keyword>
<dbReference type="InterPro" id="IPR013750">
    <property type="entry name" value="GHMP_kinase_C_dom"/>
</dbReference>
<dbReference type="HAMAP" id="MF_00061">
    <property type="entry name" value="IspE"/>
    <property type="match status" value="1"/>
</dbReference>
<evidence type="ECO:0000256" key="5">
    <source>
        <dbReference type="ARBA" id="ARBA00022741"/>
    </source>
</evidence>
<dbReference type="Proteomes" id="UP000013981">
    <property type="component" value="Unassembled WGS sequence"/>
</dbReference>
<accession>R8W3L9</accession>
<dbReference type="SUPFAM" id="SSF54211">
    <property type="entry name" value="Ribosomal protein S5 domain 2-like"/>
    <property type="match status" value="1"/>
</dbReference>
<comment type="catalytic activity">
    <reaction evidence="9">
        <text>4-CDP-2-C-methyl-D-erythritol + ATP = 4-CDP-2-C-methyl-D-erythritol 2-phosphate + ADP + H(+)</text>
        <dbReference type="Rhea" id="RHEA:18437"/>
        <dbReference type="ChEBI" id="CHEBI:15378"/>
        <dbReference type="ChEBI" id="CHEBI:30616"/>
        <dbReference type="ChEBI" id="CHEBI:57823"/>
        <dbReference type="ChEBI" id="CHEBI:57919"/>
        <dbReference type="ChEBI" id="CHEBI:456216"/>
        <dbReference type="EC" id="2.7.1.148"/>
    </reaction>
</comment>
<dbReference type="GO" id="GO:0050515">
    <property type="term" value="F:4-(cytidine 5'-diphospho)-2-C-methyl-D-erythritol kinase activity"/>
    <property type="evidence" value="ECO:0007669"/>
    <property type="project" value="UniProtKB-UniRule"/>
</dbReference>
<evidence type="ECO:0000256" key="6">
    <source>
        <dbReference type="ARBA" id="ARBA00022777"/>
    </source>
</evidence>
<dbReference type="PIRSF" id="PIRSF010376">
    <property type="entry name" value="IspE"/>
    <property type="match status" value="1"/>
</dbReference>
<dbReference type="GO" id="GO:0005524">
    <property type="term" value="F:ATP binding"/>
    <property type="evidence" value="ECO:0007669"/>
    <property type="project" value="UniProtKB-UniRule"/>
</dbReference>
<keyword evidence="4 9" id="KW-0808">Transferase</keyword>
<evidence type="ECO:0000313" key="13">
    <source>
        <dbReference type="Proteomes" id="UP000013981"/>
    </source>
</evidence>
<evidence type="ECO:0000256" key="3">
    <source>
        <dbReference type="ARBA" id="ARBA00017473"/>
    </source>
</evidence>
<feature type="binding site" evidence="9">
    <location>
        <begin position="96"/>
        <end position="106"/>
    </location>
    <ligand>
        <name>ATP</name>
        <dbReference type="ChEBI" id="CHEBI:30616"/>
    </ligand>
</feature>
<dbReference type="NCBIfam" id="TIGR00154">
    <property type="entry name" value="ispE"/>
    <property type="match status" value="1"/>
</dbReference>
<dbReference type="PANTHER" id="PTHR43527">
    <property type="entry name" value="4-DIPHOSPHOCYTIDYL-2-C-METHYL-D-ERYTHRITOL KINASE, CHLOROPLASTIC"/>
    <property type="match status" value="1"/>
</dbReference>
<name>R8W3L9_9FIRM</name>
<evidence type="ECO:0000256" key="8">
    <source>
        <dbReference type="ARBA" id="ARBA00032554"/>
    </source>
</evidence>
<dbReference type="InterPro" id="IPR020568">
    <property type="entry name" value="Ribosomal_Su5_D2-typ_SF"/>
</dbReference>
<gene>
    <name evidence="9" type="primary">ispE</name>
    <name evidence="12" type="ORF">HMPREF1526_00199</name>
</gene>
<dbReference type="GO" id="GO:0019288">
    <property type="term" value="P:isopentenyl diphosphate biosynthetic process, methylerythritol 4-phosphate pathway"/>
    <property type="evidence" value="ECO:0007669"/>
    <property type="project" value="UniProtKB-UniRule"/>
</dbReference>
<evidence type="ECO:0000256" key="2">
    <source>
        <dbReference type="ARBA" id="ARBA00012052"/>
    </source>
</evidence>
<feature type="active site" evidence="9">
    <location>
        <position position="138"/>
    </location>
</feature>
<dbReference type="PANTHER" id="PTHR43527:SF2">
    <property type="entry name" value="4-DIPHOSPHOCYTIDYL-2-C-METHYL-D-ERYTHRITOL KINASE, CHLOROPLASTIC"/>
    <property type="match status" value="1"/>
</dbReference>